<dbReference type="SMART" id="SM00387">
    <property type="entry name" value="HATPase_c"/>
    <property type="match status" value="1"/>
</dbReference>
<evidence type="ECO:0000256" key="5">
    <source>
        <dbReference type="ARBA" id="ARBA00022553"/>
    </source>
</evidence>
<dbReference type="SUPFAM" id="SSF158472">
    <property type="entry name" value="HAMP domain-like"/>
    <property type="match status" value="1"/>
</dbReference>
<dbReference type="EC" id="2.7.13.3" evidence="3"/>
<dbReference type="Pfam" id="PF02518">
    <property type="entry name" value="HATPase_c"/>
    <property type="match status" value="1"/>
</dbReference>
<dbReference type="EMBL" id="FRAG01000018">
    <property type="protein sequence ID" value="SHJ98075.1"/>
    <property type="molecule type" value="Genomic_DNA"/>
</dbReference>
<dbReference type="InterPro" id="IPR036097">
    <property type="entry name" value="HisK_dim/P_sf"/>
</dbReference>
<dbReference type="GO" id="GO:0005886">
    <property type="term" value="C:plasma membrane"/>
    <property type="evidence" value="ECO:0007669"/>
    <property type="project" value="UniProtKB-SubCell"/>
</dbReference>
<dbReference type="InterPro" id="IPR036890">
    <property type="entry name" value="HATPase_C_sf"/>
</dbReference>
<keyword evidence="13 14" id="KW-0472">Membrane</keyword>
<keyword evidence="10" id="KW-0067">ATP-binding</keyword>
<dbReference type="Pfam" id="PF00512">
    <property type="entry name" value="HisKA"/>
    <property type="match status" value="1"/>
</dbReference>
<evidence type="ECO:0000259" key="16">
    <source>
        <dbReference type="PROSITE" id="PS50885"/>
    </source>
</evidence>
<evidence type="ECO:0000256" key="4">
    <source>
        <dbReference type="ARBA" id="ARBA00022475"/>
    </source>
</evidence>
<keyword evidence="18" id="KW-1185">Reference proteome</keyword>
<keyword evidence="4" id="KW-1003">Cell membrane</keyword>
<evidence type="ECO:0000256" key="13">
    <source>
        <dbReference type="ARBA" id="ARBA00023136"/>
    </source>
</evidence>
<evidence type="ECO:0000313" key="18">
    <source>
        <dbReference type="Proteomes" id="UP000184465"/>
    </source>
</evidence>
<feature type="transmembrane region" description="Helical" evidence="14">
    <location>
        <begin position="16"/>
        <end position="38"/>
    </location>
</feature>
<organism evidence="17 18">
    <name type="scientific">Paramaledivibacter caminithermalis (strain DSM 15212 / CIP 107654 / DViRD3)</name>
    <name type="common">Clostridium caminithermale</name>
    <dbReference type="NCBI Taxonomy" id="1121301"/>
    <lineage>
        <taxon>Bacteria</taxon>
        <taxon>Bacillati</taxon>
        <taxon>Bacillota</taxon>
        <taxon>Clostridia</taxon>
        <taxon>Peptostreptococcales</taxon>
        <taxon>Caminicellaceae</taxon>
        <taxon>Paramaledivibacter</taxon>
    </lineage>
</organism>
<protein>
    <recommendedName>
        <fullName evidence="3">histidine kinase</fullName>
        <ecNumber evidence="3">2.7.13.3</ecNumber>
    </recommendedName>
</protein>
<dbReference type="RefSeq" id="WP_073149143.1">
    <property type="nucleotide sequence ID" value="NZ_FRAG01000018.1"/>
</dbReference>
<dbReference type="Gene3D" id="6.10.340.10">
    <property type="match status" value="1"/>
</dbReference>
<dbReference type="SMART" id="SM00388">
    <property type="entry name" value="HisKA"/>
    <property type="match status" value="1"/>
</dbReference>
<evidence type="ECO:0000256" key="9">
    <source>
        <dbReference type="ARBA" id="ARBA00022777"/>
    </source>
</evidence>
<dbReference type="SMART" id="SM00304">
    <property type="entry name" value="HAMP"/>
    <property type="match status" value="1"/>
</dbReference>
<dbReference type="InterPro" id="IPR003661">
    <property type="entry name" value="HisK_dim/P_dom"/>
</dbReference>
<proteinExistence type="predicted"/>
<dbReference type="CDD" id="cd00075">
    <property type="entry name" value="HATPase"/>
    <property type="match status" value="1"/>
</dbReference>
<dbReference type="CDD" id="cd06225">
    <property type="entry name" value="HAMP"/>
    <property type="match status" value="1"/>
</dbReference>
<evidence type="ECO:0000259" key="15">
    <source>
        <dbReference type="PROSITE" id="PS50109"/>
    </source>
</evidence>
<evidence type="ECO:0000256" key="8">
    <source>
        <dbReference type="ARBA" id="ARBA00022741"/>
    </source>
</evidence>
<evidence type="ECO:0000256" key="2">
    <source>
        <dbReference type="ARBA" id="ARBA00004651"/>
    </source>
</evidence>
<feature type="domain" description="Histidine kinase" evidence="15">
    <location>
        <begin position="250"/>
        <end position="457"/>
    </location>
</feature>
<evidence type="ECO:0000256" key="1">
    <source>
        <dbReference type="ARBA" id="ARBA00000085"/>
    </source>
</evidence>
<dbReference type="GO" id="GO:0005524">
    <property type="term" value="F:ATP binding"/>
    <property type="evidence" value="ECO:0007669"/>
    <property type="project" value="UniProtKB-KW"/>
</dbReference>
<dbReference type="PRINTS" id="PR00344">
    <property type="entry name" value="BCTRLSENSOR"/>
</dbReference>
<dbReference type="PANTHER" id="PTHR45528:SF1">
    <property type="entry name" value="SENSOR HISTIDINE KINASE CPXA"/>
    <property type="match status" value="1"/>
</dbReference>
<dbReference type="SUPFAM" id="SSF47384">
    <property type="entry name" value="Homodimeric domain of signal transducing histidine kinase"/>
    <property type="match status" value="1"/>
</dbReference>
<gene>
    <name evidence="17" type="ORF">SAMN02745912_01836</name>
</gene>
<dbReference type="STRING" id="1121301.SAMN02745912_01836"/>
<dbReference type="PROSITE" id="PS50109">
    <property type="entry name" value="HIS_KIN"/>
    <property type="match status" value="1"/>
</dbReference>
<keyword evidence="5" id="KW-0597">Phosphoprotein</keyword>
<dbReference type="InterPro" id="IPR050398">
    <property type="entry name" value="HssS/ArlS-like"/>
</dbReference>
<dbReference type="InterPro" id="IPR003594">
    <property type="entry name" value="HATPase_dom"/>
</dbReference>
<keyword evidence="9 17" id="KW-0418">Kinase</keyword>
<dbReference type="Pfam" id="PF00672">
    <property type="entry name" value="HAMP"/>
    <property type="match status" value="1"/>
</dbReference>
<dbReference type="PANTHER" id="PTHR45528">
    <property type="entry name" value="SENSOR HISTIDINE KINASE CPXA"/>
    <property type="match status" value="1"/>
</dbReference>
<dbReference type="FunFam" id="1.10.287.130:FF:000001">
    <property type="entry name" value="Two-component sensor histidine kinase"/>
    <property type="match status" value="1"/>
</dbReference>
<keyword evidence="11 14" id="KW-1133">Transmembrane helix</keyword>
<keyword evidence="8" id="KW-0547">Nucleotide-binding</keyword>
<evidence type="ECO:0000256" key="3">
    <source>
        <dbReference type="ARBA" id="ARBA00012438"/>
    </source>
</evidence>
<evidence type="ECO:0000256" key="14">
    <source>
        <dbReference type="SAM" id="Phobius"/>
    </source>
</evidence>
<dbReference type="OrthoDB" id="9780718at2"/>
<comment type="subcellular location">
    <subcellularLocation>
        <location evidence="2">Cell membrane</location>
        <topology evidence="2">Multi-pass membrane protein</topology>
    </subcellularLocation>
</comment>
<dbReference type="CDD" id="cd00082">
    <property type="entry name" value="HisKA"/>
    <property type="match status" value="1"/>
</dbReference>
<accession>A0A1M6NQU4</accession>
<reference evidence="17 18" key="1">
    <citation type="submission" date="2016-11" db="EMBL/GenBank/DDBJ databases">
        <authorList>
            <person name="Jaros S."/>
            <person name="Januszkiewicz K."/>
            <person name="Wedrychowicz H."/>
        </authorList>
    </citation>
    <scope>NUCLEOTIDE SEQUENCE [LARGE SCALE GENOMIC DNA]</scope>
    <source>
        <strain evidence="17 18">DSM 15212</strain>
    </source>
</reference>
<dbReference type="InterPro" id="IPR003660">
    <property type="entry name" value="HAMP_dom"/>
</dbReference>
<dbReference type="AlphaFoldDB" id="A0A1M6NQU4"/>
<evidence type="ECO:0000256" key="11">
    <source>
        <dbReference type="ARBA" id="ARBA00022989"/>
    </source>
</evidence>
<dbReference type="SUPFAM" id="SSF55874">
    <property type="entry name" value="ATPase domain of HSP90 chaperone/DNA topoisomerase II/histidine kinase"/>
    <property type="match status" value="1"/>
</dbReference>
<dbReference type="PROSITE" id="PS50885">
    <property type="entry name" value="HAMP"/>
    <property type="match status" value="1"/>
</dbReference>
<keyword evidence="7 14" id="KW-0812">Transmembrane</keyword>
<sequence length="457" mass="51747">MAIKSMHKRGKIGKKIILSYIIVLIIAFLVIGVTFKVISTNYLLTQAKIELFQEGRKIAETLSKIHLDKDKSQGRIKEKLASFRELKIANKYLDAKIIVLNNKKKVVYSNFNGKNGEILSKIKKYGSFKNKGYVVVRVPVKRAGYNIGYIALLTEVKEINGLNRIGFRILLISFLVAASIALIVSLFLERSLVQPIMKLRNIMTNFSIKEFKEDINIKTNDEIEELADSFNIMANKLKSYDEQQRKFLQNASHELKTPLMSIQGYAEGIKDGVIEGDNLSQSLDIIIEESQRMKKLVEEIIYLTKLENTEEVFEFKETHLTKLAEGAIKSIKSLAIDKGIEIRLEAEGEELGNYDKEKIKRAFINLIGNAIRYANELVLVKIKDMGKYTLIEVIDDGQGFKNNEEKRIFDRFYKGKKGGNGIGLTITKAIVEGHGGTIYACNHESLGAVFKIKIPKL</sequence>
<dbReference type="InterPro" id="IPR004358">
    <property type="entry name" value="Sig_transdc_His_kin-like_C"/>
</dbReference>
<evidence type="ECO:0000256" key="10">
    <source>
        <dbReference type="ARBA" id="ARBA00022840"/>
    </source>
</evidence>
<evidence type="ECO:0000256" key="12">
    <source>
        <dbReference type="ARBA" id="ARBA00023012"/>
    </source>
</evidence>
<name>A0A1M6NQU4_PARC5</name>
<feature type="transmembrane region" description="Helical" evidence="14">
    <location>
        <begin position="165"/>
        <end position="188"/>
    </location>
</feature>
<dbReference type="GO" id="GO:0000155">
    <property type="term" value="F:phosphorelay sensor kinase activity"/>
    <property type="evidence" value="ECO:0007669"/>
    <property type="project" value="InterPro"/>
</dbReference>
<evidence type="ECO:0000256" key="6">
    <source>
        <dbReference type="ARBA" id="ARBA00022679"/>
    </source>
</evidence>
<dbReference type="Gene3D" id="1.10.287.130">
    <property type="match status" value="1"/>
</dbReference>
<feature type="domain" description="HAMP" evidence="16">
    <location>
        <begin position="190"/>
        <end position="242"/>
    </location>
</feature>
<comment type="catalytic activity">
    <reaction evidence="1">
        <text>ATP + protein L-histidine = ADP + protein N-phospho-L-histidine.</text>
        <dbReference type="EC" id="2.7.13.3"/>
    </reaction>
</comment>
<keyword evidence="12" id="KW-0902">Two-component regulatory system</keyword>
<dbReference type="Gene3D" id="3.30.565.10">
    <property type="entry name" value="Histidine kinase-like ATPase, C-terminal domain"/>
    <property type="match status" value="1"/>
</dbReference>
<dbReference type="Proteomes" id="UP000184465">
    <property type="component" value="Unassembled WGS sequence"/>
</dbReference>
<keyword evidence="6" id="KW-0808">Transferase</keyword>
<dbReference type="InterPro" id="IPR005467">
    <property type="entry name" value="His_kinase_dom"/>
</dbReference>
<evidence type="ECO:0000256" key="7">
    <source>
        <dbReference type="ARBA" id="ARBA00022692"/>
    </source>
</evidence>
<evidence type="ECO:0000313" key="17">
    <source>
        <dbReference type="EMBL" id="SHJ98075.1"/>
    </source>
</evidence>